<evidence type="ECO:0000313" key="2">
    <source>
        <dbReference type="EMBL" id="CAF0728566.1"/>
    </source>
</evidence>
<proteinExistence type="predicted"/>
<evidence type="ECO:0000313" key="3">
    <source>
        <dbReference type="Proteomes" id="UP000663854"/>
    </source>
</evidence>
<accession>A0A813MXA6</accession>
<evidence type="ECO:0000256" key="1">
    <source>
        <dbReference type="SAM" id="MobiDB-lite"/>
    </source>
</evidence>
<feature type="region of interest" description="Disordered" evidence="1">
    <location>
        <begin position="115"/>
        <end position="144"/>
    </location>
</feature>
<dbReference type="AlphaFoldDB" id="A0A813MXA6"/>
<name>A0A813MXA6_9BILA</name>
<dbReference type="EMBL" id="CAJNOH010000003">
    <property type="protein sequence ID" value="CAF0728566.1"/>
    <property type="molecule type" value="Genomic_DNA"/>
</dbReference>
<sequence length="144" mass="15732">MSTTKKNDVKNAVDNGTEQLKDLFYTGVGMAALAKEKVDGLVEDLRKQGKLSKGDGERIVNDFVADTKKATEKFNKDVKNAVTEVLEKAAYATKKELDIIKARIEELEAKGKAAAEKKAKEEAASEKKEEVKETAAKKAEKTVA</sequence>
<organism evidence="2 3">
    <name type="scientific">Rotaria sordida</name>
    <dbReference type="NCBI Taxonomy" id="392033"/>
    <lineage>
        <taxon>Eukaryota</taxon>
        <taxon>Metazoa</taxon>
        <taxon>Spiralia</taxon>
        <taxon>Gnathifera</taxon>
        <taxon>Rotifera</taxon>
        <taxon>Eurotatoria</taxon>
        <taxon>Bdelloidea</taxon>
        <taxon>Philodinida</taxon>
        <taxon>Philodinidae</taxon>
        <taxon>Rotaria</taxon>
    </lineage>
</organism>
<comment type="caution">
    <text evidence="2">The sequence shown here is derived from an EMBL/GenBank/DDBJ whole genome shotgun (WGS) entry which is preliminary data.</text>
</comment>
<protein>
    <submittedName>
        <fullName evidence="2">Uncharacterized protein</fullName>
    </submittedName>
</protein>
<reference evidence="2" key="1">
    <citation type="submission" date="2021-02" db="EMBL/GenBank/DDBJ databases">
        <authorList>
            <person name="Nowell W R."/>
        </authorList>
    </citation>
    <scope>NUCLEOTIDE SEQUENCE</scope>
</reference>
<gene>
    <name evidence="2" type="ORF">PYM288_LOCUS778</name>
</gene>
<dbReference type="Proteomes" id="UP000663854">
    <property type="component" value="Unassembled WGS sequence"/>
</dbReference>